<proteinExistence type="predicted"/>
<dbReference type="Proteomes" id="UP000243451">
    <property type="component" value="Unassembled WGS sequence"/>
</dbReference>
<dbReference type="EMBL" id="PPSK01000060">
    <property type="protein sequence ID" value="POB00727.1"/>
    <property type="molecule type" value="Genomic_DNA"/>
</dbReference>
<name>A0A2P4EQ36_9GAMM</name>
<evidence type="ECO:0000259" key="1">
    <source>
        <dbReference type="Pfam" id="PF05076"/>
    </source>
</evidence>
<gene>
    <name evidence="2" type="ORF">C1949_19225</name>
</gene>
<dbReference type="InterPro" id="IPR020941">
    <property type="entry name" value="SUFU-like_domain"/>
</dbReference>
<comment type="caution">
    <text evidence="2">The sequence shown here is derived from an EMBL/GenBank/DDBJ whole genome shotgun (WGS) entry which is preliminary data.</text>
</comment>
<evidence type="ECO:0000313" key="2">
    <source>
        <dbReference type="EMBL" id="POB00727.1"/>
    </source>
</evidence>
<organism evidence="2 3">
    <name type="scientific">Halopseudomonas oceani</name>
    <dbReference type="NCBI Taxonomy" id="1708783"/>
    <lineage>
        <taxon>Bacteria</taxon>
        <taxon>Pseudomonadati</taxon>
        <taxon>Pseudomonadota</taxon>
        <taxon>Gammaproteobacteria</taxon>
        <taxon>Pseudomonadales</taxon>
        <taxon>Pseudomonadaceae</taxon>
        <taxon>Halopseudomonas</taxon>
    </lineage>
</organism>
<dbReference type="AlphaFoldDB" id="A0A2P4EQ36"/>
<accession>A0A2P4EQ36</accession>
<keyword evidence="3" id="KW-1185">Reference proteome</keyword>
<dbReference type="OrthoDB" id="3821329at2"/>
<evidence type="ECO:0000313" key="3">
    <source>
        <dbReference type="Proteomes" id="UP000243451"/>
    </source>
</evidence>
<sequence>MPSVLEQQNAIQAHISNFFKAEDFKVFSWGLGGIKDSLPFFRVMRLKQGDNWVYVSNGASTIQKGGNYGCEFVLVSPREDPLLVELLAMVAHFQSAPEHRFIDVGNYVKIGRPWLGASACTNLLVSLPYPYGPDLEWLHLDKSQHVRFTWLVPITDDEAKHADEKGIDALEALFEKTGLAYLDIDRDSVV</sequence>
<feature type="domain" description="Suppressor of fused-like" evidence="1">
    <location>
        <begin position="41"/>
        <end position="186"/>
    </location>
</feature>
<reference evidence="2 3" key="1">
    <citation type="submission" date="2018-01" db="EMBL/GenBank/DDBJ databases">
        <title>Draft genome of the type strain Pseudomonas oceani DSM 100277 isolated from the deep water in Okinawa trough, northwestern Pacific Ocean.</title>
        <authorList>
            <person name="Gomila M."/>
            <person name="Mulet M."/>
            <person name="Garcia-Valdes E."/>
            <person name="Lalucat J."/>
        </authorList>
    </citation>
    <scope>NUCLEOTIDE SEQUENCE [LARGE SCALE GENOMIC DNA]</scope>
    <source>
        <strain evidence="2 3">DSM 100277</strain>
    </source>
</reference>
<dbReference type="InterPro" id="IPR037181">
    <property type="entry name" value="SUFU_N"/>
</dbReference>
<dbReference type="RefSeq" id="WP_104739967.1">
    <property type="nucleotide sequence ID" value="NZ_BMHR01000049.1"/>
</dbReference>
<dbReference type="Pfam" id="PF05076">
    <property type="entry name" value="SUFU"/>
    <property type="match status" value="1"/>
</dbReference>
<dbReference type="SUPFAM" id="SSF103359">
    <property type="entry name" value="Suppressor of Fused, N-terminal domain"/>
    <property type="match status" value="1"/>
</dbReference>
<protein>
    <recommendedName>
        <fullName evidence="1">Suppressor of fused-like domain-containing protein</fullName>
    </recommendedName>
</protein>